<organism evidence="2 3">
    <name type="scientific">Arthrobotrys flagrans</name>
    <name type="common">Nematode-trapping fungus</name>
    <name type="synonym">Trichothecium flagrans</name>
    <dbReference type="NCBI Taxonomy" id="97331"/>
    <lineage>
        <taxon>Eukaryota</taxon>
        <taxon>Fungi</taxon>
        <taxon>Dikarya</taxon>
        <taxon>Ascomycota</taxon>
        <taxon>Pezizomycotina</taxon>
        <taxon>Orbiliomycetes</taxon>
        <taxon>Orbiliales</taxon>
        <taxon>Orbiliaceae</taxon>
        <taxon>Arthrobotrys</taxon>
    </lineage>
</organism>
<proteinExistence type="predicted"/>
<feature type="signal peptide" evidence="1">
    <location>
        <begin position="1"/>
        <end position="19"/>
    </location>
</feature>
<dbReference type="OrthoDB" id="5273213at2759"/>
<keyword evidence="1" id="KW-0732">Signal</keyword>
<feature type="chain" id="PRO_5019528947" description="Nucleotide-diphospho-sugar transferase domain-containing protein" evidence="1">
    <location>
        <begin position="20"/>
        <end position="471"/>
    </location>
</feature>
<evidence type="ECO:0000313" key="2">
    <source>
        <dbReference type="EMBL" id="RVD80409.1"/>
    </source>
</evidence>
<dbReference type="EMBL" id="SAEB01000012">
    <property type="protein sequence ID" value="RVD80409.1"/>
    <property type="molecule type" value="Genomic_DNA"/>
</dbReference>
<evidence type="ECO:0008006" key="4">
    <source>
        <dbReference type="Google" id="ProtNLM"/>
    </source>
</evidence>
<dbReference type="AlphaFoldDB" id="A0A436ZNC5"/>
<gene>
    <name evidence="2" type="ORF">DFL_008306</name>
</gene>
<evidence type="ECO:0000313" key="3">
    <source>
        <dbReference type="Proteomes" id="UP000283090"/>
    </source>
</evidence>
<reference evidence="2 3" key="1">
    <citation type="submission" date="2019-01" db="EMBL/GenBank/DDBJ databases">
        <title>Intercellular communication is required for trap formation in the nematode-trapping fungus Duddingtonia flagrans.</title>
        <authorList>
            <person name="Youssar L."/>
            <person name="Wernet V."/>
            <person name="Hensel N."/>
            <person name="Hildebrandt H.-G."/>
            <person name="Fischer R."/>
        </authorList>
    </citation>
    <scope>NUCLEOTIDE SEQUENCE [LARGE SCALE GENOMIC DNA]</scope>
    <source>
        <strain evidence="2 3">CBS H-5679</strain>
    </source>
</reference>
<dbReference type="VEuPathDB" id="FungiDB:DFL_008306"/>
<protein>
    <recommendedName>
        <fullName evidence="4">Nucleotide-diphospho-sugar transferase domain-containing protein</fullName>
    </recommendedName>
</protein>
<keyword evidence="3" id="KW-1185">Reference proteome</keyword>
<dbReference type="RefSeq" id="XP_067485953.1">
    <property type="nucleotide sequence ID" value="XM_067638022.1"/>
</dbReference>
<accession>A0A436ZNC5</accession>
<dbReference type="Proteomes" id="UP000283090">
    <property type="component" value="Unassembled WGS sequence"/>
</dbReference>
<evidence type="ECO:0000256" key="1">
    <source>
        <dbReference type="SAM" id="SignalP"/>
    </source>
</evidence>
<sequence length="471" mass="53600">MRPAQRFIFLSIFIFVAWYLFLRSPAAKVAIPVEPRDDLPPTVAKFVKKKLNKARPITFTIADEFSLDNLHNIREKLLPWGRASNYVVLCLDEPCMKMNAGGIKRIDVSMVRGGRGTVLILFALYLIENNYSFLHVDSDICITGTHDIFSRTLKQIDDSWDVQFMEENDKLDPGFWMSRPSAGTLAYLRATEALLKDPKNKGVSATYLLREGIRGLSLRYHLLDAKDFKSWADYQAWESQNFATEPQIDVLIQGTTAIHFTCIDKSIRPYFGKLFGGWSDYNGYYSNIRGRYLMVSGISGDKDQVINFIALAIQLAIDSGRILILPYHVEIIQRQMKKVGPDTIPEYKRIPTFPFYRVVDILSLNGVVDYVEASFALNREKFTGNEVSLDTLVLDEGMLELEKGAGYPKLVTRVRQQSGAAALSIEFQGFDVRNAAGFERGVKDYVKTIREKLRICRNIDEKETACEKRCT</sequence>
<name>A0A436ZNC5_ARTFL</name>
<dbReference type="GeneID" id="93590617"/>
<comment type="caution">
    <text evidence="2">The sequence shown here is derived from an EMBL/GenBank/DDBJ whole genome shotgun (WGS) entry which is preliminary data.</text>
</comment>